<feature type="chain" id="PRO_5047490827" evidence="1">
    <location>
        <begin position="23"/>
        <end position="267"/>
    </location>
</feature>
<protein>
    <submittedName>
        <fullName evidence="3">Outer membrane lipoprotein-sorting protein</fullName>
    </submittedName>
</protein>
<dbReference type="Proteomes" id="UP001209681">
    <property type="component" value="Unassembled WGS sequence"/>
</dbReference>
<evidence type="ECO:0000259" key="2">
    <source>
        <dbReference type="Pfam" id="PF17131"/>
    </source>
</evidence>
<dbReference type="Pfam" id="PF17131">
    <property type="entry name" value="LolA_like"/>
    <property type="match status" value="1"/>
</dbReference>
<accession>A0ABT3NBN2</accession>
<proteinExistence type="predicted"/>
<organism evidence="3 4">
    <name type="scientific">Desulfobotulus pelophilus</name>
    <dbReference type="NCBI Taxonomy" id="2823377"/>
    <lineage>
        <taxon>Bacteria</taxon>
        <taxon>Pseudomonadati</taxon>
        <taxon>Thermodesulfobacteriota</taxon>
        <taxon>Desulfobacteria</taxon>
        <taxon>Desulfobacterales</taxon>
        <taxon>Desulfobacteraceae</taxon>
        <taxon>Desulfobotulus</taxon>
    </lineage>
</organism>
<sequence>MLHKILLPLISSAFIMAGSAMAEIGPFNPETTKDDGRQLAEIVEDFNRPEQDLSILGTMTLLSGERTTDTRQVAIRQKAYGPTDRYVLRFLDSIKRGVTFLTIENEHTDNDQYLYIPALGRARKVAVNDRQNAFEDTDFSYEDLGGRKIDDYLHERRSDALFNGRECYRVEAISKDASARYPRQLSWIDKENFLPLQVRFFGRDGSLERVIVAGEVQKIEGIHIPFRTVAKDLKANHTTIIEARQALVNTGVDSMSFDPDRMGDTWR</sequence>
<dbReference type="InterPro" id="IPR033399">
    <property type="entry name" value="TP_0789-like"/>
</dbReference>
<feature type="signal peptide" evidence="1">
    <location>
        <begin position="1"/>
        <end position="22"/>
    </location>
</feature>
<name>A0ABT3NBN2_9BACT</name>
<feature type="domain" description="Uncharacterized protein TP-0789" evidence="2">
    <location>
        <begin position="84"/>
        <end position="262"/>
    </location>
</feature>
<dbReference type="EMBL" id="JAPFPW010000017">
    <property type="protein sequence ID" value="MCW7754880.1"/>
    <property type="molecule type" value="Genomic_DNA"/>
</dbReference>
<evidence type="ECO:0000313" key="3">
    <source>
        <dbReference type="EMBL" id="MCW7754880.1"/>
    </source>
</evidence>
<gene>
    <name evidence="3" type="ORF">OOT00_12885</name>
</gene>
<keyword evidence="1" id="KW-0732">Signal</keyword>
<evidence type="ECO:0000256" key="1">
    <source>
        <dbReference type="SAM" id="SignalP"/>
    </source>
</evidence>
<reference evidence="3 4" key="1">
    <citation type="submission" date="2022-11" db="EMBL/GenBank/DDBJ databases">
        <title>Desulfobotulus tamanensis H1 sp. nov. - anaerobic, alkaliphilic, sulphate reducing bacterium isolated from terrestrial mud volcano.</title>
        <authorList>
            <person name="Frolova A."/>
            <person name="Merkel A.Y."/>
            <person name="Slobodkin A.I."/>
        </authorList>
    </citation>
    <scope>NUCLEOTIDE SEQUENCE [LARGE SCALE GENOMIC DNA]</scope>
    <source>
        <strain evidence="3 4">H1</strain>
    </source>
</reference>
<evidence type="ECO:0000313" key="4">
    <source>
        <dbReference type="Proteomes" id="UP001209681"/>
    </source>
</evidence>
<keyword evidence="3" id="KW-0449">Lipoprotein</keyword>
<dbReference type="RefSeq" id="WP_265425794.1">
    <property type="nucleotide sequence ID" value="NZ_JAPFPW010000017.1"/>
</dbReference>
<comment type="caution">
    <text evidence="3">The sequence shown here is derived from an EMBL/GenBank/DDBJ whole genome shotgun (WGS) entry which is preliminary data.</text>
</comment>
<keyword evidence="4" id="KW-1185">Reference proteome</keyword>
<dbReference type="CDD" id="cd16329">
    <property type="entry name" value="LolA_like"/>
    <property type="match status" value="1"/>
</dbReference>
<dbReference type="Gene3D" id="2.50.20.10">
    <property type="entry name" value="Lipoprotein localisation LolA/LolB/LppX"/>
    <property type="match status" value="1"/>
</dbReference>